<gene>
    <name evidence="1" type="ORF">NCTC8580_00130</name>
</gene>
<dbReference type="EMBL" id="UHJC01000001">
    <property type="protein sequence ID" value="SUP80090.1"/>
    <property type="molecule type" value="Genomic_DNA"/>
</dbReference>
<dbReference type="AlphaFoldDB" id="A0A380Q2M3"/>
<sequence length="54" mass="6329">MFTVFSDKVYLTERNPYYSDTIPSTVCLERIPAFYLNNGKMLKEASLFLLNRAF</sequence>
<evidence type="ECO:0000313" key="2">
    <source>
        <dbReference type="Proteomes" id="UP000255087"/>
    </source>
</evidence>
<dbReference type="Proteomes" id="UP000255087">
    <property type="component" value="Unassembled WGS sequence"/>
</dbReference>
<name>A0A380Q2M3_YERPU</name>
<evidence type="ECO:0000313" key="1">
    <source>
        <dbReference type="EMBL" id="SUP80090.1"/>
    </source>
</evidence>
<protein>
    <submittedName>
        <fullName evidence="1">Uncharacterized protein</fullName>
    </submittedName>
</protein>
<proteinExistence type="predicted"/>
<accession>A0A380Q2M3</accession>
<organism evidence="1 2">
    <name type="scientific">Yersinia pseudotuberculosis</name>
    <dbReference type="NCBI Taxonomy" id="633"/>
    <lineage>
        <taxon>Bacteria</taxon>
        <taxon>Pseudomonadati</taxon>
        <taxon>Pseudomonadota</taxon>
        <taxon>Gammaproteobacteria</taxon>
        <taxon>Enterobacterales</taxon>
        <taxon>Yersiniaceae</taxon>
        <taxon>Yersinia</taxon>
    </lineage>
</organism>
<reference evidence="1 2" key="1">
    <citation type="submission" date="2018-06" db="EMBL/GenBank/DDBJ databases">
        <authorList>
            <consortium name="Pathogen Informatics"/>
            <person name="Doyle S."/>
        </authorList>
    </citation>
    <scope>NUCLEOTIDE SEQUENCE [LARGE SCALE GENOMIC DNA]</scope>
    <source>
        <strain evidence="1 2">NCTC8580</strain>
    </source>
</reference>